<dbReference type="Gene3D" id="1.10.8.10">
    <property type="entry name" value="DNA helicase RuvA subunit, C-terminal domain"/>
    <property type="match status" value="1"/>
</dbReference>
<comment type="function">
    <text evidence="4">Methylates the class 1 translation termination release factors RF1/PrfA and RF2/PrfB on the glutamine residue of the universally conserved GGQ motif.</text>
</comment>
<evidence type="ECO:0000256" key="5">
    <source>
        <dbReference type="SAM" id="MobiDB-lite"/>
    </source>
</evidence>
<dbReference type="PANTHER" id="PTHR18895">
    <property type="entry name" value="HEMK METHYLTRANSFERASE"/>
    <property type="match status" value="1"/>
</dbReference>
<feature type="binding site" evidence="4">
    <location>
        <position position="149"/>
    </location>
    <ligand>
        <name>S-adenosyl-L-methionine</name>
        <dbReference type="ChEBI" id="CHEBI:59789"/>
    </ligand>
</feature>
<evidence type="ECO:0000256" key="1">
    <source>
        <dbReference type="ARBA" id="ARBA00022603"/>
    </source>
</evidence>
<dbReference type="Gene3D" id="3.40.50.150">
    <property type="entry name" value="Vaccinia Virus protein VP39"/>
    <property type="match status" value="1"/>
</dbReference>
<dbReference type="InterPro" id="IPR041698">
    <property type="entry name" value="Methyltransf_25"/>
</dbReference>
<dbReference type="HAMAP" id="MF_02126">
    <property type="entry name" value="RF_methyltr_PrmC"/>
    <property type="match status" value="1"/>
</dbReference>
<dbReference type="CDD" id="cd02440">
    <property type="entry name" value="AdoMet_MTases"/>
    <property type="match status" value="1"/>
</dbReference>
<feature type="compositionally biased region" description="Low complexity" evidence="5">
    <location>
        <begin position="175"/>
        <end position="186"/>
    </location>
</feature>
<proteinExistence type="inferred from homology"/>
<feature type="binding site" evidence="4">
    <location>
        <begin position="126"/>
        <end position="130"/>
    </location>
    <ligand>
        <name>S-adenosyl-L-methionine</name>
        <dbReference type="ChEBI" id="CHEBI:59789"/>
    </ligand>
</feature>
<dbReference type="InterPro" id="IPR004556">
    <property type="entry name" value="HemK-like"/>
</dbReference>
<dbReference type="InterPro" id="IPR029063">
    <property type="entry name" value="SAM-dependent_MTases_sf"/>
</dbReference>
<dbReference type="Pfam" id="PF17827">
    <property type="entry name" value="PrmC_N"/>
    <property type="match status" value="1"/>
</dbReference>
<dbReference type="AlphaFoldDB" id="A0A380S899"/>
<name>A0A380S899_FIBSU</name>
<feature type="region of interest" description="Disordered" evidence="5">
    <location>
        <begin position="166"/>
        <end position="186"/>
    </location>
</feature>
<comment type="similarity">
    <text evidence="4">Belongs to the protein N5-glutamine methyltransferase family. PrmC subfamily.</text>
</comment>
<evidence type="ECO:0000313" key="9">
    <source>
        <dbReference type="Proteomes" id="UP000255423"/>
    </source>
</evidence>
<dbReference type="InterPro" id="IPR040758">
    <property type="entry name" value="PrmC_N"/>
</dbReference>
<comment type="caution">
    <text evidence="4">Lacks conserved residue(s) required for the propagation of feature annotation.</text>
</comment>
<feature type="domain" description="Release factor glutamine methyltransferase N-terminal" evidence="7">
    <location>
        <begin position="10"/>
        <end position="81"/>
    </location>
</feature>
<gene>
    <name evidence="4" type="primary">prmC</name>
    <name evidence="8" type="ORF">SAMN05661053_2648</name>
</gene>
<feature type="domain" description="Methyltransferase" evidence="6">
    <location>
        <begin position="122"/>
        <end position="178"/>
    </location>
</feature>
<evidence type="ECO:0000259" key="7">
    <source>
        <dbReference type="Pfam" id="PF17827"/>
    </source>
</evidence>
<dbReference type="InterPro" id="IPR019874">
    <property type="entry name" value="RF_methyltr_PrmC"/>
</dbReference>
<evidence type="ECO:0000313" key="8">
    <source>
        <dbReference type="EMBL" id="SUQ25853.1"/>
    </source>
</evidence>
<dbReference type="Pfam" id="PF13649">
    <property type="entry name" value="Methyltransf_25"/>
    <property type="match status" value="1"/>
</dbReference>
<dbReference type="EC" id="2.1.1.297" evidence="4"/>
<evidence type="ECO:0000259" key="6">
    <source>
        <dbReference type="Pfam" id="PF13649"/>
    </source>
</evidence>
<reference evidence="8 9" key="1">
    <citation type="submission" date="2017-08" db="EMBL/GenBank/DDBJ databases">
        <authorList>
            <person name="de Groot N.N."/>
        </authorList>
    </citation>
    <scope>NUCLEOTIDE SEQUENCE [LARGE SCALE GENOMIC DNA]</scope>
    <source>
        <strain evidence="8 9">HM2</strain>
    </source>
</reference>
<keyword evidence="1 4" id="KW-0489">Methyltransferase</keyword>
<dbReference type="GO" id="GO:0032259">
    <property type="term" value="P:methylation"/>
    <property type="evidence" value="ECO:0007669"/>
    <property type="project" value="UniProtKB-KW"/>
</dbReference>
<dbReference type="PANTHER" id="PTHR18895:SF74">
    <property type="entry name" value="MTRF1L RELEASE FACTOR GLUTAMINE METHYLTRANSFERASE"/>
    <property type="match status" value="1"/>
</dbReference>
<dbReference type="RefSeq" id="WP_109573501.1">
    <property type="nucleotide sequence ID" value="NZ_UHJL01000004.1"/>
</dbReference>
<evidence type="ECO:0000256" key="3">
    <source>
        <dbReference type="ARBA" id="ARBA00022691"/>
    </source>
</evidence>
<dbReference type="EMBL" id="UHJL01000004">
    <property type="protein sequence ID" value="SUQ25853.1"/>
    <property type="molecule type" value="Genomic_DNA"/>
</dbReference>
<keyword evidence="2 4" id="KW-0808">Transferase</keyword>
<evidence type="ECO:0000256" key="4">
    <source>
        <dbReference type="HAMAP-Rule" id="MF_02126"/>
    </source>
</evidence>
<dbReference type="NCBIfam" id="TIGR00536">
    <property type="entry name" value="hemK_fam"/>
    <property type="match status" value="1"/>
</dbReference>
<evidence type="ECO:0000256" key="2">
    <source>
        <dbReference type="ARBA" id="ARBA00022679"/>
    </source>
</evidence>
<dbReference type="InterPro" id="IPR050320">
    <property type="entry name" value="N5-glutamine_MTase"/>
</dbReference>
<protein>
    <recommendedName>
        <fullName evidence="4">Release factor glutamine methyltransferase</fullName>
        <shortName evidence="4">RF MTase</shortName>
        <ecNumber evidence="4">2.1.1.297</ecNumber>
    </recommendedName>
    <alternativeName>
        <fullName evidence="4">N5-glutamine methyltransferase PrmC</fullName>
    </alternativeName>
    <alternativeName>
        <fullName evidence="4">Protein-(glutamine-N5) MTase PrmC</fullName>
    </alternativeName>
    <alternativeName>
        <fullName evidence="4">Protein-glutamine N-methyltransferase PrmC</fullName>
    </alternativeName>
</protein>
<feature type="binding site" evidence="4">
    <location>
        <position position="231"/>
    </location>
    <ligand>
        <name>S-adenosyl-L-methionine</name>
        <dbReference type="ChEBI" id="CHEBI:59789"/>
    </ligand>
</feature>
<organism evidence="8 9">
    <name type="scientific">Fibrobacter succinogenes</name>
    <name type="common">Bacteroides succinogenes</name>
    <dbReference type="NCBI Taxonomy" id="833"/>
    <lineage>
        <taxon>Bacteria</taxon>
        <taxon>Pseudomonadati</taxon>
        <taxon>Fibrobacterota</taxon>
        <taxon>Fibrobacteria</taxon>
        <taxon>Fibrobacterales</taxon>
        <taxon>Fibrobacteraceae</taxon>
        <taxon>Fibrobacter</taxon>
    </lineage>
</organism>
<comment type="catalytic activity">
    <reaction evidence="4">
        <text>L-glutaminyl-[peptide chain release factor] + S-adenosyl-L-methionine = N(5)-methyl-L-glutaminyl-[peptide chain release factor] + S-adenosyl-L-homocysteine + H(+)</text>
        <dbReference type="Rhea" id="RHEA:42896"/>
        <dbReference type="Rhea" id="RHEA-COMP:10271"/>
        <dbReference type="Rhea" id="RHEA-COMP:10272"/>
        <dbReference type="ChEBI" id="CHEBI:15378"/>
        <dbReference type="ChEBI" id="CHEBI:30011"/>
        <dbReference type="ChEBI" id="CHEBI:57856"/>
        <dbReference type="ChEBI" id="CHEBI:59789"/>
        <dbReference type="ChEBI" id="CHEBI:61891"/>
        <dbReference type="EC" id="2.1.1.297"/>
    </reaction>
</comment>
<dbReference type="GO" id="GO:0102559">
    <property type="term" value="F:peptide chain release factor N(5)-glutamine methyltransferase activity"/>
    <property type="evidence" value="ECO:0007669"/>
    <property type="project" value="UniProtKB-EC"/>
</dbReference>
<dbReference type="SUPFAM" id="SSF53335">
    <property type="entry name" value="S-adenosyl-L-methionine-dependent methyltransferases"/>
    <property type="match status" value="1"/>
</dbReference>
<accession>A0A380S899</accession>
<sequence length="326" mass="35125">MPQPQMTVLEILNRTKVFFEKKGIPDARLDAEYIISYGLKMKNRMDLYLNFEKPLTPAELDVLRTMVARRATREPLQHIIGDTSFRGFIIKCDRRALIPRPETESLVDMAADCLKGIEKPFIVEIGTGTGAISIACAKEIAGAKVLATDVSEDALALARTNAEANGLEGNPDVESAASSTDSTASASSASSANAASTLNFAQGDLLNAVSADVIANVAGDASAKIDCLIANLPYIPDSEKDKLQPEVAKYDPALALFGGADGLDLVRKLLQQTEGKLKPGASILLEIGSEQGEMLKAEAEKYPWLEFTGIHKDFCNNVRFVSYKAK</sequence>
<keyword evidence="3 4" id="KW-0949">S-adenosyl-L-methionine</keyword>
<dbReference type="Proteomes" id="UP000255423">
    <property type="component" value="Unassembled WGS sequence"/>
</dbReference>